<proteinExistence type="predicted"/>
<keyword evidence="2" id="KW-1185">Reference proteome</keyword>
<dbReference type="Proteomes" id="UP000078286">
    <property type="component" value="Unassembled WGS sequence"/>
</dbReference>
<organism evidence="1 2">
    <name type="scientific">Buttiauxella noackiae ATCC 51607</name>
    <dbReference type="NCBI Taxonomy" id="1354255"/>
    <lineage>
        <taxon>Bacteria</taxon>
        <taxon>Pseudomonadati</taxon>
        <taxon>Pseudomonadota</taxon>
        <taxon>Gammaproteobacteria</taxon>
        <taxon>Enterobacterales</taxon>
        <taxon>Enterobacteriaceae</taxon>
        <taxon>Buttiauxella</taxon>
    </lineage>
</organism>
<name>A0A1B7HHM7_9ENTR</name>
<accession>A0A1B7HHM7</accession>
<protein>
    <submittedName>
        <fullName evidence="1">Uncharacterized protein</fullName>
    </submittedName>
</protein>
<gene>
    <name evidence="1" type="ORF">M979_4073</name>
</gene>
<dbReference type="EMBL" id="LXEO01000065">
    <property type="protein sequence ID" value="OAT15124.1"/>
    <property type="molecule type" value="Genomic_DNA"/>
</dbReference>
<dbReference type="AlphaFoldDB" id="A0A1B7HHM7"/>
<evidence type="ECO:0000313" key="2">
    <source>
        <dbReference type="Proteomes" id="UP000078286"/>
    </source>
</evidence>
<sequence length="106" mass="12120">MDLLHECLTRPSAQLKLIEPAWDSLNRIRQERNSISEDLDQYIQDKNTSLLGCANEIVFLTQVKSIGSNTVRVSRWYMRSSPGSPPFALNGTIRLTISWTKRLAQE</sequence>
<evidence type="ECO:0000313" key="1">
    <source>
        <dbReference type="EMBL" id="OAT15124.1"/>
    </source>
</evidence>
<dbReference type="PATRIC" id="fig|1354255.3.peg.4190"/>
<reference evidence="1 2" key="1">
    <citation type="submission" date="2016-04" db="EMBL/GenBank/DDBJ databases">
        <title>ATOL: Assembling a taxonomically balanced genome-scale reconstruction of the evolutionary history of the Enterobacteriaceae.</title>
        <authorList>
            <person name="Plunkett G.III."/>
            <person name="Neeno-Eckwall E.C."/>
            <person name="Glasner J.D."/>
            <person name="Perna N.T."/>
        </authorList>
    </citation>
    <scope>NUCLEOTIDE SEQUENCE [LARGE SCALE GENOMIC DNA]</scope>
    <source>
        <strain evidence="1 2">ATCC 51607</strain>
    </source>
</reference>
<comment type="caution">
    <text evidence="1">The sequence shown here is derived from an EMBL/GenBank/DDBJ whole genome shotgun (WGS) entry which is preliminary data.</text>
</comment>